<gene>
    <name evidence="1" type="ORF">FA95DRAFT_1454180</name>
</gene>
<comment type="caution">
    <text evidence="1">The sequence shown here is derived from an EMBL/GenBank/DDBJ whole genome shotgun (WGS) entry which is preliminary data.</text>
</comment>
<feature type="non-terminal residue" evidence="1">
    <location>
        <position position="125"/>
    </location>
</feature>
<accession>A0ACB8RFU0</accession>
<proteinExistence type="predicted"/>
<organism evidence="1 2">
    <name type="scientific">Auriscalpium vulgare</name>
    <dbReference type="NCBI Taxonomy" id="40419"/>
    <lineage>
        <taxon>Eukaryota</taxon>
        <taxon>Fungi</taxon>
        <taxon>Dikarya</taxon>
        <taxon>Basidiomycota</taxon>
        <taxon>Agaricomycotina</taxon>
        <taxon>Agaricomycetes</taxon>
        <taxon>Russulales</taxon>
        <taxon>Auriscalpiaceae</taxon>
        <taxon>Auriscalpium</taxon>
    </lineage>
</organism>
<reference evidence="1" key="1">
    <citation type="submission" date="2021-02" db="EMBL/GenBank/DDBJ databases">
        <authorList>
            <consortium name="DOE Joint Genome Institute"/>
            <person name="Ahrendt S."/>
            <person name="Looney B.P."/>
            <person name="Miyauchi S."/>
            <person name="Morin E."/>
            <person name="Drula E."/>
            <person name="Courty P.E."/>
            <person name="Chicoki N."/>
            <person name="Fauchery L."/>
            <person name="Kohler A."/>
            <person name="Kuo A."/>
            <person name="Labutti K."/>
            <person name="Pangilinan J."/>
            <person name="Lipzen A."/>
            <person name="Riley R."/>
            <person name="Andreopoulos W."/>
            <person name="He G."/>
            <person name="Johnson J."/>
            <person name="Barry K.W."/>
            <person name="Grigoriev I.V."/>
            <person name="Nagy L."/>
            <person name="Hibbett D."/>
            <person name="Henrissat B."/>
            <person name="Matheny P.B."/>
            <person name="Labbe J."/>
            <person name="Martin F."/>
        </authorList>
    </citation>
    <scope>NUCLEOTIDE SEQUENCE</scope>
    <source>
        <strain evidence="1">FP105234-sp</strain>
    </source>
</reference>
<dbReference type="EMBL" id="MU276048">
    <property type="protein sequence ID" value="KAI0042775.1"/>
    <property type="molecule type" value="Genomic_DNA"/>
</dbReference>
<evidence type="ECO:0000313" key="2">
    <source>
        <dbReference type="Proteomes" id="UP000814033"/>
    </source>
</evidence>
<feature type="non-terminal residue" evidence="1">
    <location>
        <position position="1"/>
    </location>
</feature>
<evidence type="ECO:0000313" key="1">
    <source>
        <dbReference type="EMBL" id="KAI0042775.1"/>
    </source>
</evidence>
<dbReference type="Proteomes" id="UP000814033">
    <property type="component" value="Unassembled WGS sequence"/>
</dbReference>
<reference evidence="1" key="2">
    <citation type="journal article" date="2022" name="New Phytol.">
        <title>Evolutionary transition to the ectomycorrhizal habit in the genomes of a hyperdiverse lineage of mushroom-forming fungi.</title>
        <authorList>
            <person name="Looney B."/>
            <person name="Miyauchi S."/>
            <person name="Morin E."/>
            <person name="Drula E."/>
            <person name="Courty P.E."/>
            <person name="Kohler A."/>
            <person name="Kuo A."/>
            <person name="LaButti K."/>
            <person name="Pangilinan J."/>
            <person name="Lipzen A."/>
            <person name="Riley R."/>
            <person name="Andreopoulos W."/>
            <person name="He G."/>
            <person name="Johnson J."/>
            <person name="Nolan M."/>
            <person name="Tritt A."/>
            <person name="Barry K.W."/>
            <person name="Grigoriev I.V."/>
            <person name="Nagy L.G."/>
            <person name="Hibbett D."/>
            <person name="Henrissat B."/>
            <person name="Matheny P.B."/>
            <person name="Labbe J."/>
            <person name="Martin F.M."/>
        </authorList>
    </citation>
    <scope>NUCLEOTIDE SEQUENCE</scope>
    <source>
        <strain evidence="1">FP105234-sp</strain>
    </source>
</reference>
<sequence length="125" mass="13800">PKANWSTRDDEVLIEVLESLKSQYQSDSGWKAPVWLAAAERLAGSEEVSGGGPKGSSSCQDRFGTLKTNYITVKTLRDLSGFGWDSVNCIVTAPDSVWDTYIASHPKAAKWRKKTFPLFDEMAVL</sequence>
<keyword evidence="2" id="KW-1185">Reference proteome</keyword>
<protein>
    <submittedName>
        <fullName evidence="1">Uncharacterized protein</fullName>
    </submittedName>
</protein>
<name>A0ACB8RFU0_9AGAM</name>